<dbReference type="Proteomes" id="UP001595872">
    <property type="component" value="Unassembled WGS sequence"/>
</dbReference>
<evidence type="ECO:0000256" key="2">
    <source>
        <dbReference type="ARBA" id="ARBA00005989"/>
    </source>
</evidence>
<protein>
    <submittedName>
        <fullName evidence="6">EfeM/EfeO family lipoprotein</fullName>
    </submittedName>
</protein>
<dbReference type="Pfam" id="PF09375">
    <property type="entry name" value="Peptidase_M75"/>
    <property type="match status" value="1"/>
</dbReference>
<comment type="similarity">
    <text evidence="2">Belongs to the EfeM/EfeO family.</text>
</comment>
<keyword evidence="7" id="KW-1185">Reference proteome</keyword>
<evidence type="ECO:0000256" key="1">
    <source>
        <dbReference type="ARBA" id="ARBA00004196"/>
    </source>
</evidence>
<dbReference type="PANTHER" id="PTHR39192:SF1">
    <property type="entry name" value="IRON UPTAKE SYSTEM COMPONENT EFEO"/>
    <property type="match status" value="1"/>
</dbReference>
<feature type="chain" id="PRO_5046438802" evidence="4">
    <location>
        <begin position="19"/>
        <end position="381"/>
    </location>
</feature>
<dbReference type="PANTHER" id="PTHR39192">
    <property type="entry name" value="IRON UPTAKE SYSTEM COMPONENT EFEO"/>
    <property type="match status" value="1"/>
</dbReference>
<comment type="subcellular location">
    <subcellularLocation>
        <location evidence="1">Cell envelope</location>
    </subcellularLocation>
</comment>
<sequence>MRPWLPLVAVAVVAIAAAAVGGDEVFPGGRSGPSATVLEAAIGRCGTGWTSAHAGPQTLLVRNSGNAIAEVALVDRTGAVHGEIEGLGPGVTRPLRVTLGAGEYALRCSDDGASDPRTGPMVRVQGGGAGGPAVRAVDENELAGAVTTYWTEVTAGVGRLAGLTGALRSAVASGDVGAARRAWLPAHLAYERLGAAYGTFGDFDGKINGRPDGLPGGVRDPDWTGFHRLEYGLWHGEDASSLGRVADRLDQDVRALQADLPQQRIDPRDLPLRAHEILEGTLQFELTGASDEGSGTSLRTAAANVEGTRLVLDALRPVLRPRYPALPQVDAWLDRLDAELKGRSSPSELSAADRRRLNGATGQALELLAPIAEIAAPRRTS</sequence>
<dbReference type="CDD" id="cd14656">
    <property type="entry name" value="Imelysin-like_EfeO"/>
    <property type="match status" value="1"/>
</dbReference>
<dbReference type="InterPro" id="IPR018976">
    <property type="entry name" value="Imelysin-like"/>
</dbReference>
<dbReference type="InterPro" id="IPR050894">
    <property type="entry name" value="EfeM/EfeO_iron_uptake"/>
</dbReference>
<evidence type="ECO:0000256" key="4">
    <source>
        <dbReference type="SAM" id="SignalP"/>
    </source>
</evidence>
<feature type="domain" description="Imelysin-like" evidence="5">
    <location>
        <begin position="147"/>
        <end position="355"/>
    </location>
</feature>
<dbReference type="EMBL" id="JBHSIT010000009">
    <property type="protein sequence ID" value="MFC4911514.1"/>
    <property type="molecule type" value="Genomic_DNA"/>
</dbReference>
<evidence type="ECO:0000259" key="5">
    <source>
        <dbReference type="Pfam" id="PF09375"/>
    </source>
</evidence>
<reference evidence="7" key="1">
    <citation type="journal article" date="2019" name="Int. J. Syst. Evol. Microbiol.">
        <title>The Global Catalogue of Microorganisms (GCM) 10K type strain sequencing project: providing services to taxonomists for standard genome sequencing and annotation.</title>
        <authorList>
            <consortium name="The Broad Institute Genomics Platform"/>
            <consortium name="The Broad Institute Genome Sequencing Center for Infectious Disease"/>
            <person name="Wu L."/>
            <person name="Ma J."/>
        </authorList>
    </citation>
    <scope>NUCLEOTIDE SEQUENCE [LARGE SCALE GENOMIC DNA]</scope>
    <source>
        <strain evidence="7">KLKA75</strain>
    </source>
</reference>
<dbReference type="Gene3D" id="1.20.1420.20">
    <property type="entry name" value="M75 peptidase, HXXE motif"/>
    <property type="match status" value="1"/>
</dbReference>
<dbReference type="InterPro" id="IPR038352">
    <property type="entry name" value="Imelysin_sf"/>
</dbReference>
<organism evidence="6 7">
    <name type="scientific">Actinomadura gamaensis</name>
    <dbReference type="NCBI Taxonomy" id="1763541"/>
    <lineage>
        <taxon>Bacteria</taxon>
        <taxon>Bacillati</taxon>
        <taxon>Actinomycetota</taxon>
        <taxon>Actinomycetes</taxon>
        <taxon>Streptosporangiales</taxon>
        <taxon>Thermomonosporaceae</taxon>
        <taxon>Actinomadura</taxon>
    </lineage>
</organism>
<evidence type="ECO:0000313" key="7">
    <source>
        <dbReference type="Proteomes" id="UP001595872"/>
    </source>
</evidence>
<evidence type="ECO:0000313" key="6">
    <source>
        <dbReference type="EMBL" id="MFC4911514.1"/>
    </source>
</evidence>
<accession>A0ABV9U5N7</accession>
<keyword evidence="6" id="KW-0449">Lipoprotein</keyword>
<name>A0ABV9U5N7_9ACTN</name>
<gene>
    <name evidence="6" type="ORF">ACFPCY_29720</name>
</gene>
<dbReference type="InterPro" id="IPR034981">
    <property type="entry name" value="Imelysin-like_EfeO/Algp7"/>
</dbReference>
<evidence type="ECO:0000256" key="3">
    <source>
        <dbReference type="ARBA" id="ARBA00022729"/>
    </source>
</evidence>
<comment type="caution">
    <text evidence="6">The sequence shown here is derived from an EMBL/GenBank/DDBJ whole genome shotgun (WGS) entry which is preliminary data.</text>
</comment>
<keyword evidence="3 4" id="KW-0732">Signal</keyword>
<feature type="signal peptide" evidence="4">
    <location>
        <begin position="1"/>
        <end position="18"/>
    </location>
</feature>
<dbReference type="RefSeq" id="WP_378260492.1">
    <property type="nucleotide sequence ID" value="NZ_JBHSIT010000009.1"/>
</dbReference>
<proteinExistence type="inferred from homology"/>